<proteinExistence type="predicted"/>
<dbReference type="Proteomes" id="UP001500831">
    <property type="component" value="Unassembled WGS sequence"/>
</dbReference>
<accession>A0ABN3W636</accession>
<dbReference type="PANTHER" id="PTHR30390">
    <property type="entry name" value="SEDOHEPTULOSE 7-PHOSPHATE ISOMERASE / DNAA INITIATOR-ASSOCIATING FACTOR FOR REPLICATION INITIATION"/>
    <property type="match status" value="1"/>
</dbReference>
<dbReference type="InterPro" id="IPR001347">
    <property type="entry name" value="SIS_dom"/>
</dbReference>
<comment type="caution">
    <text evidence="2">The sequence shown here is derived from an EMBL/GenBank/DDBJ whole genome shotgun (WGS) entry which is preliminary data.</text>
</comment>
<dbReference type="EMBL" id="BAAAVI010000067">
    <property type="protein sequence ID" value="GAA2900174.1"/>
    <property type="molecule type" value="Genomic_DNA"/>
</dbReference>
<reference evidence="2 3" key="1">
    <citation type="journal article" date="2019" name="Int. J. Syst. Evol. Microbiol.">
        <title>The Global Catalogue of Microorganisms (GCM) 10K type strain sequencing project: providing services to taxonomists for standard genome sequencing and annotation.</title>
        <authorList>
            <consortium name="The Broad Institute Genomics Platform"/>
            <consortium name="The Broad Institute Genome Sequencing Center for Infectious Disease"/>
            <person name="Wu L."/>
            <person name="Ma J."/>
        </authorList>
    </citation>
    <scope>NUCLEOTIDE SEQUENCE [LARGE SCALE GENOMIC DNA]</scope>
    <source>
        <strain evidence="2 3">JCM 6242</strain>
    </source>
</reference>
<protein>
    <submittedName>
        <fullName evidence="2">SIS domain-containing protein</fullName>
    </submittedName>
</protein>
<dbReference type="InterPro" id="IPR050099">
    <property type="entry name" value="SIS_GmhA/DiaA_subfam"/>
</dbReference>
<dbReference type="InterPro" id="IPR035461">
    <property type="entry name" value="GmhA/DiaA"/>
</dbReference>
<name>A0ABN3W636_9ACTN</name>
<gene>
    <name evidence="2" type="ORF">GCM10010517_65750</name>
</gene>
<dbReference type="CDD" id="cd05006">
    <property type="entry name" value="SIS_GmhA"/>
    <property type="match status" value="1"/>
</dbReference>
<dbReference type="SUPFAM" id="SSF53697">
    <property type="entry name" value="SIS domain"/>
    <property type="match status" value="1"/>
</dbReference>
<dbReference type="InterPro" id="IPR046348">
    <property type="entry name" value="SIS_dom_sf"/>
</dbReference>
<evidence type="ECO:0000313" key="3">
    <source>
        <dbReference type="Proteomes" id="UP001500831"/>
    </source>
</evidence>
<evidence type="ECO:0000313" key="2">
    <source>
        <dbReference type="EMBL" id="GAA2900174.1"/>
    </source>
</evidence>
<dbReference type="Pfam" id="PF13580">
    <property type="entry name" value="SIS_2"/>
    <property type="match status" value="1"/>
</dbReference>
<feature type="domain" description="SIS" evidence="1">
    <location>
        <begin position="52"/>
        <end position="212"/>
    </location>
</feature>
<dbReference type="Gene3D" id="3.40.50.10490">
    <property type="entry name" value="Glucose-6-phosphate isomerase like protein, domain 1"/>
    <property type="match status" value="1"/>
</dbReference>
<evidence type="ECO:0000259" key="1">
    <source>
        <dbReference type="PROSITE" id="PS51464"/>
    </source>
</evidence>
<dbReference type="PROSITE" id="PS51464">
    <property type="entry name" value="SIS"/>
    <property type="match status" value="1"/>
</dbReference>
<keyword evidence="3" id="KW-1185">Reference proteome</keyword>
<organism evidence="2 3">
    <name type="scientific">Streptosporangium fragile</name>
    <dbReference type="NCBI Taxonomy" id="46186"/>
    <lineage>
        <taxon>Bacteria</taxon>
        <taxon>Bacillati</taxon>
        <taxon>Actinomycetota</taxon>
        <taxon>Actinomycetes</taxon>
        <taxon>Streptosporangiales</taxon>
        <taxon>Streptosporangiaceae</taxon>
        <taxon>Streptosporangium</taxon>
    </lineage>
</organism>
<sequence>MPITRTATHMTQTASTAPTVHDVVIEAFARRDHAGRALADDAENIARTCQAMAVRFRRGGKLIVFGSGGAGTDAAHIAVEFMHPVIVGKRALAALALSNDAATVSGVCGEEGVAEAFAHQLRCWAAPSDIALGVSRDGRCASVVRGLEVAGELGLLTVALVGGDGGTIARNRTADHVLVAAADDPTVVKEVHVTTYHLLWELVHVFFDQPGLLANGGAR</sequence>